<dbReference type="InterPro" id="IPR029044">
    <property type="entry name" value="Nucleotide-diphossugar_trans"/>
</dbReference>
<feature type="domain" description="Glycosyltransferase 2-like" evidence="1">
    <location>
        <begin position="6"/>
        <end position="110"/>
    </location>
</feature>
<evidence type="ECO:0000313" key="2">
    <source>
        <dbReference type="EMBL" id="VEU79846.1"/>
    </source>
</evidence>
<dbReference type="OrthoDB" id="396512at2"/>
<proteinExistence type="predicted"/>
<evidence type="ECO:0000313" key="3">
    <source>
        <dbReference type="EMBL" id="VEU80237.1"/>
    </source>
</evidence>
<dbReference type="CDD" id="cd00761">
    <property type="entry name" value="Glyco_tranf_GTA_type"/>
    <property type="match status" value="1"/>
</dbReference>
<dbReference type="Gene3D" id="3.90.550.10">
    <property type="entry name" value="Spore Coat Polysaccharide Biosynthesis Protein SpsA, Chain A"/>
    <property type="match status" value="1"/>
</dbReference>
<dbReference type="RefSeq" id="WP_129747400.1">
    <property type="nucleotide sequence ID" value="NZ_LR215048.1"/>
</dbReference>
<dbReference type="EMBL" id="LR215048">
    <property type="protein sequence ID" value="VEU79846.1"/>
    <property type="molecule type" value="Genomic_DNA"/>
</dbReference>
<dbReference type="STRING" id="1278311.GCA_000428705_01660"/>
<dbReference type="Proteomes" id="UP000289841">
    <property type="component" value="Chromosome"/>
</dbReference>
<accession>A0A449BCU5</accession>
<dbReference type="KEGG" id="aaxa:NCTC10138_00596"/>
<dbReference type="KEGG" id="aaxa:NCTC10138_00199"/>
<keyword evidence="4" id="KW-1185">Reference proteome</keyword>
<reference evidence="3 4" key="1">
    <citation type="submission" date="2019-01" db="EMBL/GenBank/DDBJ databases">
        <authorList>
            <consortium name="Pathogen Informatics"/>
        </authorList>
    </citation>
    <scope>NUCLEOTIDE SEQUENCE [LARGE SCALE GENOMIC DNA]</scope>
    <source>
        <strain evidence="3 4">NCTC10138</strain>
    </source>
</reference>
<dbReference type="InterPro" id="IPR001173">
    <property type="entry name" value="Glyco_trans_2-like"/>
</dbReference>
<dbReference type="EC" id="2.4.1.212" evidence="3"/>
<dbReference type="Pfam" id="PF00535">
    <property type="entry name" value="Glycos_transf_2"/>
    <property type="match status" value="1"/>
</dbReference>
<dbReference type="PANTHER" id="PTHR22916">
    <property type="entry name" value="GLYCOSYLTRANSFERASE"/>
    <property type="match status" value="1"/>
</dbReference>
<keyword evidence="3" id="KW-0328">Glycosyltransferase</keyword>
<name>A0A449BCU5_HAPAX</name>
<evidence type="ECO:0000259" key="1">
    <source>
        <dbReference type="Pfam" id="PF00535"/>
    </source>
</evidence>
<dbReference type="GO" id="GO:0050501">
    <property type="term" value="F:hyaluronan synthase activity"/>
    <property type="evidence" value="ECO:0007669"/>
    <property type="project" value="UniProtKB-EC"/>
</dbReference>
<organism evidence="3 4">
    <name type="scientific">Haploplasma axanthum</name>
    <name type="common">Acholeplasma axanthum</name>
    <dbReference type="NCBI Taxonomy" id="29552"/>
    <lineage>
        <taxon>Bacteria</taxon>
        <taxon>Bacillati</taxon>
        <taxon>Mycoplasmatota</taxon>
        <taxon>Mollicutes</taxon>
        <taxon>Acholeplasmatales</taxon>
        <taxon>Acholeplasmataceae</taxon>
        <taxon>Haploplasma</taxon>
    </lineage>
</organism>
<keyword evidence="3" id="KW-0808">Transferase</keyword>
<gene>
    <name evidence="3" type="primary">hyaD_2</name>
    <name evidence="2" type="synonym">hyaD_1</name>
    <name evidence="2" type="ORF">NCTC10138_00199</name>
    <name evidence="3" type="ORF">NCTC10138_00596</name>
</gene>
<protein>
    <submittedName>
        <fullName evidence="3">Hyaluronan synthase</fullName>
        <ecNumber evidence="3">2.4.1.212</ecNumber>
    </submittedName>
</protein>
<dbReference type="AlphaFoldDB" id="A0A449BCU5"/>
<sequence>MKYITFAIPSYNSENYLHNAVESLLVIGEDAEIIIVNDGSKDNTIKIANEYKKKYPKIVKVIDKENGGHGSGVNAGLEAATGLYYKVVDSDDWLDKENLVTFLEKLKEQYNNNQSPDLYILDFIYEHVEDNTTFVRSYEENFIPNKITTWSETNKKFKYSKTMLMHALVYKTAVLRESGIKLPNHTFYVDNIFSYTPLPYAKTIYYMPIVLYHYYIGRSDQSVQIHNIVKRYKQQIKVMDIILKEYSYDEIKKLPKGLRKYMFHFLSAIMIITQMFTTAEYSKERKDDLRKLWNDLKKNDKKLYRFLRFRSYNCLVNFLPWRIKGYIMVKGYLYFAKKIKLG</sequence>
<dbReference type="PANTHER" id="PTHR22916:SF3">
    <property type="entry name" value="UDP-GLCNAC:BETAGAL BETA-1,3-N-ACETYLGLUCOSAMINYLTRANSFERASE-LIKE PROTEIN 1"/>
    <property type="match status" value="1"/>
</dbReference>
<dbReference type="EMBL" id="LR215048">
    <property type="protein sequence ID" value="VEU80237.1"/>
    <property type="molecule type" value="Genomic_DNA"/>
</dbReference>
<evidence type="ECO:0000313" key="4">
    <source>
        <dbReference type="Proteomes" id="UP000289841"/>
    </source>
</evidence>
<dbReference type="SUPFAM" id="SSF53448">
    <property type="entry name" value="Nucleotide-diphospho-sugar transferases"/>
    <property type="match status" value="1"/>
</dbReference>